<keyword evidence="3 4" id="KW-0949">S-adenosyl-L-methionine</keyword>
<dbReference type="InterPro" id="IPR012340">
    <property type="entry name" value="NA-bd_OB-fold"/>
</dbReference>
<evidence type="ECO:0000256" key="1">
    <source>
        <dbReference type="ARBA" id="ARBA00022603"/>
    </source>
</evidence>
<dbReference type="PROSITE" id="PS51687">
    <property type="entry name" value="SAM_MT_RNA_M5U"/>
    <property type="match status" value="1"/>
</dbReference>
<reference evidence="6" key="1">
    <citation type="submission" date="2018-12" db="EMBL/GenBank/DDBJ databases">
        <title>Novel natural products biosynthetic potential of the class Ktedonobacteria.</title>
        <authorList>
            <person name="Zheng Y."/>
            <person name="Saitou A."/>
            <person name="Wang C.M."/>
            <person name="Toyoda A."/>
            <person name="Minakuchi Y."/>
            <person name="Sekiguchi Y."/>
            <person name="Ueda K."/>
            <person name="Takano H."/>
            <person name="Sakai Y."/>
            <person name="Yokota A."/>
            <person name="Yabe S."/>
        </authorList>
    </citation>
    <scope>NUCLEOTIDE SEQUENCE</scope>
    <source>
        <strain evidence="6">A3-2</strain>
    </source>
</reference>
<dbReference type="CDD" id="cd02440">
    <property type="entry name" value="AdoMet_MTases"/>
    <property type="match status" value="1"/>
</dbReference>
<evidence type="ECO:0000256" key="3">
    <source>
        <dbReference type="ARBA" id="ARBA00022691"/>
    </source>
</evidence>
<accession>A0A455T2R4</accession>
<dbReference type="InterPro" id="IPR010280">
    <property type="entry name" value="U5_MeTrfase_fam"/>
</dbReference>
<dbReference type="InterPro" id="IPR030390">
    <property type="entry name" value="MeTrfase_TrmA_AS"/>
</dbReference>
<name>A0A455T2R4_9CHLR</name>
<protein>
    <submittedName>
        <fullName evidence="6">Putative RNA methyltransferase</fullName>
    </submittedName>
</protein>
<dbReference type="EMBL" id="AP019377">
    <property type="protein sequence ID" value="BBH94913.1"/>
    <property type="molecule type" value="Genomic_DNA"/>
</dbReference>
<dbReference type="AlphaFoldDB" id="A0A455T2R4"/>
<feature type="binding site" evidence="4">
    <location>
        <position position="341"/>
    </location>
    <ligand>
        <name>S-adenosyl-L-methionine</name>
        <dbReference type="ChEBI" id="CHEBI:59789"/>
    </ligand>
</feature>
<evidence type="ECO:0000256" key="5">
    <source>
        <dbReference type="PROSITE-ProRule" id="PRU10015"/>
    </source>
</evidence>
<dbReference type="Pfam" id="PF05958">
    <property type="entry name" value="tRNA_U5-meth_tr"/>
    <property type="match status" value="1"/>
</dbReference>
<keyword evidence="2 4" id="KW-0808">Transferase</keyword>
<dbReference type="Gene3D" id="2.40.50.140">
    <property type="entry name" value="Nucleic acid-binding proteins"/>
    <property type="match status" value="1"/>
</dbReference>
<evidence type="ECO:0000256" key="4">
    <source>
        <dbReference type="PROSITE-ProRule" id="PRU01024"/>
    </source>
</evidence>
<dbReference type="SUPFAM" id="SSF53335">
    <property type="entry name" value="S-adenosyl-L-methionine-dependent methyltransferases"/>
    <property type="match status" value="1"/>
</dbReference>
<sequence length="457" mass="50407">MMEGERSLTYHTVTLGPLTRSGLAQAEIPVADTRSEPGETAIGQSRVVEVPAGLPGERVTIAVEELAPSKRPRRARRQLPPRVWISAIHEASPLRVPAPCPVFGTCGGCQLQHMRYDAQLVWKREVVIAWLQEIGGFAASELDEIVRPTEPCDVPWHYRNHMRFSVNREGQPGLTARGSHRVLPLSTCPIAHEQINAVLGVLARHTNPRPQVLVRCGTATGQVLIQPAPAPEVAEELSQAGIEVHTEAIEERLAGETFRIRPSSFFQTNTAQAEKMARLVIEGLLQERSALSAGTTRHEHRQSSPALTLPERRPVLADAYCGVGTFALLLARYAAKVYAIEESPSAIQDAQWNLRYVSNVEILKGKVEHLLPTLAGQLDGLVLDPPRAGCQEVVLEALHQHPVTRIVYVSCDPSTLARDLQLLCRRQTTYRLLSVQPLDMFPQTSHIECVAILERQA</sequence>
<proteinExistence type="inferred from homology"/>
<dbReference type="GO" id="GO:0070475">
    <property type="term" value="P:rRNA base methylation"/>
    <property type="evidence" value="ECO:0007669"/>
    <property type="project" value="TreeGrafter"/>
</dbReference>
<keyword evidence="1 4" id="KW-0489">Methyltransferase</keyword>
<dbReference type="InterPro" id="IPR030391">
    <property type="entry name" value="MeTrfase_TrmA_CS"/>
</dbReference>
<feature type="active site" evidence="5">
    <location>
        <position position="411"/>
    </location>
</feature>
<dbReference type="PANTHER" id="PTHR11061:SF30">
    <property type="entry name" value="TRNA (URACIL(54)-C(5))-METHYLTRANSFERASE"/>
    <property type="match status" value="1"/>
</dbReference>
<organism evidence="6">
    <name type="scientific">Thermogemmatispora argillosa</name>
    <dbReference type="NCBI Taxonomy" id="2045280"/>
    <lineage>
        <taxon>Bacteria</taxon>
        <taxon>Bacillati</taxon>
        <taxon>Chloroflexota</taxon>
        <taxon>Ktedonobacteria</taxon>
        <taxon>Thermogemmatisporales</taxon>
        <taxon>Thermogemmatisporaceae</taxon>
        <taxon>Thermogemmatispora</taxon>
    </lineage>
</organism>
<feature type="binding site" evidence="4">
    <location>
        <position position="320"/>
    </location>
    <ligand>
        <name>S-adenosyl-L-methionine</name>
        <dbReference type="ChEBI" id="CHEBI:59789"/>
    </ligand>
</feature>
<evidence type="ECO:0000313" key="6">
    <source>
        <dbReference type="EMBL" id="BBH94913.1"/>
    </source>
</evidence>
<comment type="similarity">
    <text evidence="4">Belongs to the class I-like SAM-binding methyltransferase superfamily. RNA M5U methyltransferase family.</text>
</comment>
<evidence type="ECO:0000256" key="2">
    <source>
        <dbReference type="ARBA" id="ARBA00022679"/>
    </source>
</evidence>
<dbReference type="PROSITE" id="PS01230">
    <property type="entry name" value="TRMA_1"/>
    <property type="match status" value="1"/>
</dbReference>
<dbReference type="Gene3D" id="3.40.50.150">
    <property type="entry name" value="Vaccinia Virus protein VP39"/>
    <property type="match status" value="2"/>
</dbReference>
<dbReference type="PROSITE" id="PS01231">
    <property type="entry name" value="TRMA_2"/>
    <property type="match status" value="1"/>
</dbReference>
<gene>
    <name evidence="6" type="ORF">KTA_31120</name>
</gene>
<dbReference type="InterPro" id="IPR029063">
    <property type="entry name" value="SAM-dependent_MTases_sf"/>
</dbReference>
<feature type="binding site" evidence="4">
    <location>
        <position position="384"/>
    </location>
    <ligand>
        <name>S-adenosyl-L-methionine</name>
        <dbReference type="ChEBI" id="CHEBI:59789"/>
    </ligand>
</feature>
<dbReference type="GO" id="GO:0070041">
    <property type="term" value="F:rRNA (uridine-C5-)-methyltransferase activity"/>
    <property type="evidence" value="ECO:0007669"/>
    <property type="project" value="TreeGrafter"/>
</dbReference>
<feature type="active site" description="Nucleophile" evidence="4">
    <location>
        <position position="411"/>
    </location>
</feature>
<dbReference type="PANTHER" id="PTHR11061">
    <property type="entry name" value="RNA M5U METHYLTRANSFERASE"/>
    <property type="match status" value="1"/>
</dbReference>
<feature type="binding site" evidence="4">
    <location>
        <position position="267"/>
    </location>
    <ligand>
        <name>S-adenosyl-L-methionine</name>
        <dbReference type="ChEBI" id="CHEBI:59789"/>
    </ligand>
</feature>